<feature type="region of interest" description="Disordered" evidence="1">
    <location>
        <begin position="601"/>
        <end position="636"/>
    </location>
</feature>
<dbReference type="PANTHER" id="PTHR13265:SF0">
    <property type="entry name" value="HPR1"/>
    <property type="match status" value="1"/>
</dbReference>
<feature type="compositionally biased region" description="Polar residues" evidence="1">
    <location>
        <begin position="239"/>
        <end position="257"/>
    </location>
</feature>
<feature type="compositionally biased region" description="Basic and acidic residues" evidence="1">
    <location>
        <begin position="264"/>
        <end position="279"/>
    </location>
</feature>
<evidence type="ECO:0000313" key="3">
    <source>
        <dbReference type="Proteomes" id="UP000664521"/>
    </source>
</evidence>
<dbReference type="Pfam" id="PF11957">
    <property type="entry name" value="efThoc1"/>
    <property type="match status" value="1"/>
</dbReference>
<accession>A0A8H3FBF6</accession>
<keyword evidence="3" id="KW-1185">Reference proteome</keyword>
<dbReference type="AlphaFoldDB" id="A0A8H3FBF6"/>
<gene>
    <name evidence="2" type="ORF">HETSPECPRED_003908</name>
</gene>
<organism evidence="2 3">
    <name type="scientific">Heterodermia speciosa</name>
    <dbReference type="NCBI Taxonomy" id="116794"/>
    <lineage>
        <taxon>Eukaryota</taxon>
        <taxon>Fungi</taxon>
        <taxon>Dikarya</taxon>
        <taxon>Ascomycota</taxon>
        <taxon>Pezizomycotina</taxon>
        <taxon>Lecanoromycetes</taxon>
        <taxon>OSLEUM clade</taxon>
        <taxon>Lecanoromycetidae</taxon>
        <taxon>Caliciales</taxon>
        <taxon>Physciaceae</taxon>
        <taxon>Heterodermia</taxon>
    </lineage>
</organism>
<dbReference type="EMBL" id="CAJPDS010000023">
    <property type="protein sequence ID" value="CAF9918973.1"/>
    <property type="molecule type" value="Genomic_DNA"/>
</dbReference>
<dbReference type="PANTHER" id="PTHR13265">
    <property type="entry name" value="THO COMPLEX SUBUNIT 1"/>
    <property type="match status" value="1"/>
</dbReference>
<dbReference type="Proteomes" id="UP000664521">
    <property type="component" value="Unassembled WGS sequence"/>
</dbReference>
<dbReference type="OrthoDB" id="10257415at2759"/>
<reference evidence="2" key="1">
    <citation type="submission" date="2021-03" db="EMBL/GenBank/DDBJ databases">
        <authorList>
            <person name="Tagirdzhanova G."/>
        </authorList>
    </citation>
    <scope>NUCLEOTIDE SEQUENCE</scope>
</reference>
<dbReference type="GO" id="GO:0000445">
    <property type="term" value="C:THO complex part of transcription export complex"/>
    <property type="evidence" value="ECO:0007669"/>
    <property type="project" value="TreeGrafter"/>
</dbReference>
<evidence type="ECO:0008006" key="4">
    <source>
        <dbReference type="Google" id="ProtNLM"/>
    </source>
</evidence>
<feature type="compositionally biased region" description="Basic and acidic residues" evidence="1">
    <location>
        <begin position="337"/>
        <end position="353"/>
    </location>
</feature>
<comment type="caution">
    <text evidence="2">The sequence shown here is derived from an EMBL/GenBank/DDBJ whole genome shotgun (WGS) entry which is preliminary data.</text>
</comment>
<feature type="region of interest" description="Disordered" evidence="1">
    <location>
        <begin position="227"/>
        <end position="279"/>
    </location>
</feature>
<dbReference type="InterPro" id="IPR021861">
    <property type="entry name" value="THO_THOC1"/>
</dbReference>
<feature type="compositionally biased region" description="Polar residues" evidence="1">
    <location>
        <begin position="621"/>
        <end position="630"/>
    </location>
</feature>
<protein>
    <recommendedName>
        <fullName evidence="4">Nuclear matrix protein</fullName>
    </recommendedName>
</protein>
<feature type="region of interest" description="Disordered" evidence="1">
    <location>
        <begin position="328"/>
        <end position="354"/>
    </location>
</feature>
<dbReference type="GO" id="GO:0006406">
    <property type="term" value="P:mRNA export from nucleus"/>
    <property type="evidence" value="ECO:0007669"/>
    <property type="project" value="TreeGrafter"/>
</dbReference>
<evidence type="ECO:0000256" key="1">
    <source>
        <dbReference type="SAM" id="MobiDB-lite"/>
    </source>
</evidence>
<sequence>MAPVVLSSVDTFTQILKDLLRKARQVRSKGEIVQPLEKQHFGDRIDHVGEAAGTGLVPTLQAQYAAIETASRNILYDLIATTSIAASAFGQVWNLLDIITLISDADQCEAGLAFWLVEELLDTQTIDGCRIVFDYLESRRERMCANRLSKKDLIILRACNELLRRLSRAEDTVFCGRVFIYMFQSFPLGDKSSVNLRGEYHTENVTTFDEPIAMPEQAESGLMDVDSKMGNTDPEHIGSGQSANTTLENSNATSIEATQPEMLIKADDQPRKTENTEDDPNRFYAEFWSLQRNFAMPTRLFEDENFQELKRSMSSTIRKFQTVNQGLQGRNPSVAVDDTKRGAKRKREDHEQDLSDSFNPKYLTSRDLFDLEISDLAFRRHILVQALILVDFLLSLTPKAKKKLAGKANKSVLYAYVLSDEDTQWATQMRSDIATYLQQGPEGKFYYRMVDTVLSRDKNWTHWKAESCPKIQLPPVSAEDFIDARKGAQKACAAKRIKANPPGSLNLNFLSEGNGDGMKKLSDSERYSVPLVDSFKESIAEDSLDLEMATNDEEKQLLRDARASKIWRTLRIASKSKFKLFDKIEDGSDLGVLFEPEVDESQARMEGVDAGAPEDDPASIGSEQVVSSDSLLEIRP</sequence>
<name>A0A8H3FBF6_9LECA</name>
<proteinExistence type="predicted"/>
<evidence type="ECO:0000313" key="2">
    <source>
        <dbReference type="EMBL" id="CAF9918973.1"/>
    </source>
</evidence>